<dbReference type="GO" id="GO:0046872">
    <property type="term" value="F:metal ion binding"/>
    <property type="evidence" value="ECO:0007669"/>
    <property type="project" value="UniProtKB-KW"/>
</dbReference>
<dbReference type="InterPro" id="IPR048328">
    <property type="entry name" value="Dyp_perox_C"/>
</dbReference>
<dbReference type="InterPro" id="IPR049509">
    <property type="entry name" value="DyP_N"/>
</dbReference>
<evidence type="ECO:0000256" key="4">
    <source>
        <dbReference type="ARBA" id="ARBA00022723"/>
    </source>
</evidence>
<dbReference type="Pfam" id="PF21105">
    <property type="entry name" value="DyP_N"/>
    <property type="match status" value="1"/>
</dbReference>
<dbReference type="SUPFAM" id="SSF54909">
    <property type="entry name" value="Dimeric alpha+beta barrel"/>
    <property type="match status" value="1"/>
</dbReference>
<dbReference type="InterPro" id="IPR006314">
    <property type="entry name" value="Dyp_peroxidase"/>
</dbReference>
<dbReference type="PANTHER" id="PTHR30521:SF4">
    <property type="entry name" value="DEFERROCHELATASE"/>
    <property type="match status" value="1"/>
</dbReference>
<dbReference type="PROSITE" id="PS51404">
    <property type="entry name" value="DYP_PEROXIDASE"/>
    <property type="match status" value="1"/>
</dbReference>
<evidence type="ECO:0000256" key="8">
    <source>
        <dbReference type="ARBA" id="ARBA00025737"/>
    </source>
</evidence>
<gene>
    <name evidence="11" type="ORF">NP233_g7137</name>
</gene>
<comment type="cofactor">
    <cofactor evidence="1">
        <name>heme b</name>
        <dbReference type="ChEBI" id="CHEBI:60344"/>
    </cofactor>
</comment>
<dbReference type="PANTHER" id="PTHR30521">
    <property type="entry name" value="DEFERROCHELATASE/PEROXIDASE"/>
    <property type="match status" value="1"/>
</dbReference>
<dbReference type="Proteomes" id="UP001213000">
    <property type="component" value="Unassembled WGS sequence"/>
</dbReference>
<comment type="similarity">
    <text evidence="8">Belongs to the DyP-type peroxidase family.</text>
</comment>
<keyword evidence="2" id="KW-0575">Peroxidase</keyword>
<accession>A0AAD5VQV3</accession>
<evidence type="ECO:0000256" key="6">
    <source>
        <dbReference type="ARBA" id="ARBA00023002"/>
    </source>
</evidence>
<evidence type="ECO:0000259" key="9">
    <source>
        <dbReference type="Pfam" id="PF20628"/>
    </source>
</evidence>
<keyword evidence="7" id="KW-0408">Iron</keyword>
<dbReference type="GO" id="GO:0004601">
    <property type="term" value="F:peroxidase activity"/>
    <property type="evidence" value="ECO:0007669"/>
    <property type="project" value="UniProtKB-KW"/>
</dbReference>
<name>A0AAD5VQV3_9AGAR</name>
<keyword evidence="4" id="KW-0479">Metal-binding</keyword>
<evidence type="ECO:0000256" key="1">
    <source>
        <dbReference type="ARBA" id="ARBA00001970"/>
    </source>
</evidence>
<keyword evidence="5" id="KW-0732">Signal</keyword>
<dbReference type="AlphaFoldDB" id="A0AAD5VQV3"/>
<evidence type="ECO:0000256" key="3">
    <source>
        <dbReference type="ARBA" id="ARBA00022617"/>
    </source>
</evidence>
<protein>
    <submittedName>
        <fullName evidence="11">Uncharacterized protein</fullName>
    </submittedName>
</protein>
<dbReference type="Pfam" id="PF20628">
    <property type="entry name" value="Dyp_perox_C"/>
    <property type="match status" value="1"/>
</dbReference>
<evidence type="ECO:0000313" key="12">
    <source>
        <dbReference type="Proteomes" id="UP001213000"/>
    </source>
</evidence>
<evidence type="ECO:0000313" key="11">
    <source>
        <dbReference type="EMBL" id="KAJ3566218.1"/>
    </source>
</evidence>
<comment type="caution">
    <text evidence="11">The sequence shown here is derived from an EMBL/GenBank/DDBJ whole genome shotgun (WGS) entry which is preliminary data.</text>
</comment>
<keyword evidence="3" id="KW-0349">Heme</keyword>
<proteinExistence type="inferred from homology"/>
<evidence type="ECO:0000256" key="2">
    <source>
        <dbReference type="ARBA" id="ARBA00022559"/>
    </source>
</evidence>
<keyword evidence="6" id="KW-0560">Oxidoreductase</keyword>
<feature type="domain" description="Dyp-type peroxidase C-terminal" evidence="9">
    <location>
        <begin position="326"/>
        <end position="407"/>
    </location>
</feature>
<organism evidence="11 12">
    <name type="scientific">Leucocoprinus birnbaumii</name>
    <dbReference type="NCBI Taxonomy" id="56174"/>
    <lineage>
        <taxon>Eukaryota</taxon>
        <taxon>Fungi</taxon>
        <taxon>Dikarya</taxon>
        <taxon>Basidiomycota</taxon>
        <taxon>Agaricomycotina</taxon>
        <taxon>Agaricomycetes</taxon>
        <taxon>Agaricomycetidae</taxon>
        <taxon>Agaricales</taxon>
        <taxon>Agaricineae</taxon>
        <taxon>Agaricaceae</taxon>
        <taxon>Leucocoprinus</taxon>
    </lineage>
</organism>
<dbReference type="EMBL" id="JANIEX010000504">
    <property type="protein sequence ID" value="KAJ3566218.1"/>
    <property type="molecule type" value="Genomic_DNA"/>
</dbReference>
<evidence type="ECO:0000259" key="10">
    <source>
        <dbReference type="Pfam" id="PF21105"/>
    </source>
</evidence>
<keyword evidence="12" id="KW-1185">Reference proteome</keyword>
<reference evidence="11" key="1">
    <citation type="submission" date="2022-07" db="EMBL/GenBank/DDBJ databases">
        <title>Genome Sequence of Leucocoprinus birnbaumii.</title>
        <authorList>
            <person name="Buettner E."/>
        </authorList>
    </citation>
    <scope>NUCLEOTIDE SEQUENCE</scope>
    <source>
        <strain evidence="11">VT141</strain>
    </source>
</reference>
<sequence length="493" mass="53875">MSTTTKPAPPTKVNVNNIQGDVLSGLPKKTQTFMFFKITNGKQFVADLVKLVPLIQTVAQSLKDRDDIDQHKKAKKPGLIPMAGANISLTKTGLDAMGFTAAMIANTALTEATFQKGAIADAPSLNDPLLPSTQTPDWEQEFLNGIDGLLLVAGSDHDSVQKKIAQIQKVFPADPNHSSITIVKTITGDVRPGDQSGHEHFGFLDGISNPLIAGFDKTVPGPTPIDASNVLTGYTQANDWTQDGSFLVFRYLLQKVPEFNNFLDANRLQNDPITSASLTEQQGSDLLGARLVGRWKSGAPIDISPFQDDPTLANNLQQRNNFDYANEFRDNNKCPWAAHIRRTNPRTDSTRKGPIDNRRIMRRGIAFGPEVNDAEASSGTTQQDRGLLFACYQANITNAFRFIQTLWANNPTFPFIGADIKPPTPLTPGVDPLIGQVAAGQPRQMSGYDPLTANDPDQKPLSMETFIVPRGGAYLFVPPIKLLREFNRHITSS</sequence>
<dbReference type="GO" id="GO:0020037">
    <property type="term" value="F:heme binding"/>
    <property type="evidence" value="ECO:0007669"/>
    <property type="project" value="InterPro"/>
</dbReference>
<evidence type="ECO:0000256" key="7">
    <source>
        <dbReference type="ARBA" id="ARBA00023004"/>
    </source>
</evidence>
<dbReference type="InterPro" id="IPR011008">
    <property type="entry name" value="Dimeric_a/b-barrel"/>
</dbReference>
<dbReference type="NCBIfam" id="TIGR01413">
    <property type="entry name" value="Dyp_perox_fam"/>
    <property type="match status" value="1"/>
</dbReference>
<dbReference type="GO" id="GO:0005829">
    <property type="term" value="C:cytosol"/>
    <property type="evidence" value="ECO:0007669"/>
    <property type="project" value="TreeGrafter"/>
</dbReference>
<evidence type="ECO:0000256" key="5">
    <source>
        <dbReference type="ARBA" id="ARBA00022729"/>
    </source>
</evidence>
<feature type="domain" description="DyP dimeric alpha+beta barrel" evidence="10">
    <location>
        <begin position="17"/>
        <end position="192"/>
    </location>
</feature>